<dbReference type="Proteomes" id="UP000789702">
    <property type="component" value="Unassembled WGS sequence"/>
</dbReference>
<comment type="caution">
    <text evidence="1">The sequence shown here is derived from an EMBL/GenBank/DDBJ whole genome shotgun (WGS) entry which is preliminary data.</text>
</comment>
<organism evidence="1 2">
    <name type="scientific">Dentiscutata heterogama</name>
    <dbReference type="NCBI Taxonomy" id="1316150"/>
    <lineage>
        <taxon>Eukaryota</taxon>
        <taxon>Fungi</taxon>
        <taxon>Fungi incertae sedis</taxon>
        <taxon>Mucoromycota</taxon>
        <taxon>Glomeromycotina</taxon>
        <taxon>Glomeromycetes</taxon>
        <taxon>Diversisporales</taxon>
        <taxon>Gigasporaceae</taxon>
        <taxon>Dentiscutata</taxon>
    </lineage>
</organism>
<evidence type="ECO:0000313" key="2">
    <source>
        <dbReference type="Proteomes" id="UP000789702"/>
    </source>
</evidence>
<reference evidence="1" key="1">
    <citation type="submission" date="2021-06" db="EMBL/GenBank/DDBJ databases">
        <authorList>
            <person name="Kallberg Y."/>
            <person name="Tangrot J."/>
            <person name="Rosling A."/>
        </authorList>
    </citation>
    <scope>NUCLEOTIDE SEQUENCE</scope>
    <source>
        <strain evidence="1">IL203A</strain>
    </source>
</reference>
<dbReference type="EMBL" id="CAJVPU010003278">
    <property type="protein sequence ID" value="CAG8515959.1"/>
    <property type="molecule type" value="Genomic_DNA"/>
</dbReference>
<accession>A0ACA9L8N5</accession>
<proteinExistence type="predicted"/>
<name>A0ACA9L8N5_9GLOM</name>
<gene>
    <name evidence="1" type="ORF">DHETER_LOCUS3685</name>
</gene>
<keyword evidence="2" id="KW-1185">Reference proteome</keyword>
<sequence>MHLFLSLNRILFLAVPAFLLLFTNVVIAQKQVVENSDKQYEFDDYQNDIVAVIAITFGHINLCACLYVIYSAFKRWRASSLSISTRIPLYFGILEVCQLTIPSIRSLGPSRFWCMTVSKQANELLIDGFTIFCVTFFITCFCYLQTLSTIFNIDRDEMTDCKERMDRWNKLERKATRKILIYVVSFMIRWLLLIPFGVGIMSGYNCIWVHITAVIAFNMGGIAISILYLMNECLSDHNLHPISEQIHTTITSKIEHLSAFNASALNVSPKSITIPMAVFIPSIFNPDSPTTFNCDSIYGINSLDSDNYDGKNPEKQQQPDGSRQNRSPSDDDSSTQTDTSDIEEELYLALC</sequence>
<evidence type="ECO:0000313" key="1">
    <source>
        <dbReference type="EMBL" id="CAG8515959.1"/>
    </source>
</evidence>
<protein>
    <submittedName>
        <fullName evidence="1">6591_t:CDS:1</fullName>
    </submittedName>
</protein>